<dbReference type="SUPFAM" id="SSF53720">
    <property type="entry name" value="ALDH-like"/>
    <property type="match status" value="1"/>
</dbReference>
<dbReference type="EMBL" id="CP158375">
    <property type="protein sequence ID" value="XDO96869.1"/>
    <property type="molecule type" value="Genomic_DNA"/>
</dbReference>
<dbReference type="Gene3D" id="3.40.605.10">
    <property type="entry name" value="Aldehyde Dehydrogenase, Chain A, domain 1"/>
    <property type="match status" value="1"/>
</dbReference>
<name>A0AB39KT29_9CAUL</name>
<dbReference type="Gene3D" id="3.40.309.10">
    <property type="entry name" value="Aldehyde Dehydrogenase, Chain A, domain 2"/>
    <property type="match status" value="1"/>
</dbReference>
<evidence type="ECO:0000259" key="2">
    <source>
        <dbReference type="Pfam" id="PF00171"/>
    </source>
</evidence>
<protein>
    <submittedName>
        <fullName evidence="3">Aldehyde dehydrogenase (NADP(+))</fullName>
    </submittedName>
</protein>
<evidence type="ECO:0000256" key="1">
    <source>
        <dbReference type="ARBA" id="ARBA00023002"/>
    </source>
</evidence>
<dbReference type="InterPro" id="IPR016162">
    <property type="entry name" value="Ald_DH_N"/>
</dbReference>
<dbReference type="InterPro" id="IPR050740">
    <property type="entry name" value="Aldehyde_DH_Superfamily"/>
</dbReference>
<dbReference type="Pfam" id="PF00171">
    <property type="entry name" value="Aldedh"/>
    <property type="match status" value="1"/>
</dbReference>
<dbReference type="PANTHER" id="PTHR43353">
    <property type="entry name" value="SUCCINATE-SEMIALDEHYDE DEHYDROGENASE, MITOCHONDRIAL"/>
    <property type="match status" value="1"/>
</dbReference>
<accession>A0AB39KT29</accession>
<dbReference type="CDD" id="cd07129">
    <property type="entry name" value="ALDH_KGSADH"/>
    <property type="match status" value="1"/>
</dbReference>
<feature type="domain" description="Aldehyde dehydrogenase" evidence="2">
    <location>
        <begin position="38"/>
        <end position="467"/>
    </location>
</feature>
<gene>
    <name evidence="3" type="ORF">ABOZ73_00090</name>
</gene>
<dbReference type="InterPro" id="IPR016161">
    <property type="entry name" value="Ald_DH/histidinol_DH"/>
</dbReference>
<dbReference type="GO" id="GO:0016620">
    <property type="term" value="F:oxidoreductase activity, acting on the aldehyde or oxo group of donors, NAD or NADP as acceptor"/>
    <property type="evidence" value="ECO:0007669"/>
    <property type="project" value="InterPro"/>
</dbReference>
<dbReference type="AlphaFoldDB" id="A0AB39KT29"/>
<keyword evidence="1" id="KW-0560">Oxidoreductase</keyword>
<organism evidence="3">
    <name type="scientific">Caulobacter sp. 73W</name>
    <dbReference type="NCBI Taxonomy" id="3161137"/>
    <lineage>
        <taxon>Bacteria</taxon>
        <taxon>Pseudomonadati</taxon>
        <taxon>Pseudomonadota</taxon>
        <taxon>Alphaproteobacteria</taxon>
        <taxon>Caulobacterales</taxon>
        <taxon>Caulobacteraceae</taxon>
        <taxon>Caulobacter</taxon>
    </lineage>
</organism>
<evidence type="ECO:0000313" key="3">
    <source>
        <dbReference type="EMBL" id="XDO96869.1"/>
    </source>
</evidence>
<sequence>MTIAGNLLIGATAVRGANGEIRGIEAATGAAMEPAFGGATTADLEKAAALAEAAFDAYRETSLEDRAKFLETIAQNILDLGDDLIVRAMAETGLPRGRLEGERGRTVGQLRLFAGVVRDGGFLDVRIDKALPDRAPAPRPDLRLRNIAVGPVAVFGASNFPLAFSVAGGDTASALAAGCPVIVKAHSAHPGTSELVGTAVQKAVADCGLPEGVFSLLFDSGRDVGQGLVADARIKAVGFTGSRGGGTALMKIAAARAEPIPVYAEMSSINPVILFPNALAARGEAIGKAFVGSLTLGAGQFCTNPGLILAVEGPGLDAFVAGAAEALTGAAAQTMLTPGIHKSYCAGVEALSKHAEVTTVARGLAGETHQGQAGLFSTTGAAFLANRDLQEEVFGSSSLIVRCKDEAELRKVLAALEGQLTAAIHIDAADHDAARALLPVLERKVGRILVNGFGTGVEVSHAMVHGGPFPATSDPRTTSVGSLAIARFLRPVSYQDIPADLLPAALKDENPYGLWRRLEGSLTR</sequence>
<reference evidence="3" key="1">
    <citation type="submission" date="2024-06" db="EMBL/GenBank/DDBJ databases">
        <title>Caulobacter inopinatus, sp. nov.</title>
        <authorList>
            <person name="Donachie S.P."/>
        </authorList>
    </citation>
    <scope>NUCLEOTIDE SEQUENCE</scope>
    <source>
        <strain evidence="3">73W</strain>
    </source>
</reference>
<proteinExistence type="predicted"/>
<dbReference type="InterPro" id="IPR044151">
    <property type="entry name" value="ALDH_KGSADH"/>
</dbReference>
<dbReference type="RefSeq" id="WP_369059725.1">
    <property type="nucleotide sequence ID" value="NZ_CP158375.1"/>
</dbReference>
<dbReference type="InterPro" id="IPR016163">
    <property type="entry name" value="Ald_DH_C"/>
</dbReference>
<dbReference type="PANTHER" id="PTHR43353:SF3">
    <property type="entry name" value="ALDEHYDE DEHYDROGENASE-RELATED"/>
    <property type="match status" value="1"/>
</dbReference>
<dbReference type="InterPro" id="IPR015590">
    <property type="entry name" value="Aldehyde_DH_dom"/>
</dbReference>